<evidence type="ECO:0000313" key="2">
    <source>
        <dbReference type="EMBL" id="WAQ99852.1"/>
    </source>
</evidence>
<dbReference type="Pfam" id="PF07714">
    <property type="entry name" value="PK_Tyr_Ser-Thr"/>
    <property type="match status" value="1"/>
</dbReference>
<name>A0ABY7DQ80_MYAAR</name>
<dbReference type="InterPro" id="IPR011009">
    <property type="entry name" value="Kinase-like_dom_sf"/>
</dbReference>
<dbReference type="EMBL" id="CP111014">
    <property type="protein sequence ID" value="WAQ99852.1"/>
    <property type="molecule type" value="Genomic_DNA"/>
</dbReference>
<dbReference type="Proteomes" id="UP001164746">
    <property type="component" value="Chromosome 3"/>
</dbReference>
<feature type="domain" description="Serine-threonine/tyrosine-protein kinase catalytic" evidence="1">
    <location>
        <begin position="49"/>
        <end position="102"/>
    </location>
</feature>
<gene>
    <name evidence="2" type="ORF">MAR_024225</name>
</gene>
<proteinExistence type="predicted"/>
<dbReference type="Gene3D" id="1.10.510.10">
    <property type="entry name" value="Transferase(Phosphotransferase) domain 1"/>
    <property type="match status" value="1"/>
</dbReference>
<dbReference type="SUPFAM" id="SSF56112">
    <property type="entry name" value="Protein kinase-like (PK-like)"/>
    <property type="match status" value="1"/>
</dbReference>
<dbReference type="InterPro" id="IPR001245">
    <property type="entry name" value="Ser-Thr/Tyr_kinase_cat_dom"/>
</dbReference>
<organism evidence="2 3">
    <name type="scientific">Mya arenaria</name>
    <name type="common">Soft-shell clam</name>
    <dbReference type="NCBI Taxonomy" id="6604"/>
    <lineage>
        <taxon>Eukaryota</taxon>
        <taxon>Metazoa</taxon>
        <taxon>Spiralia</taxon>
        <taxon>Lophotrochozoa</taxon>
        <taxon>Mollusca</taxon>
        <taxon>Bivalvia</taxon>
        <taxon>Autobranchia</taxon>
        <taxon>Heteroconchia</taxon>
        <taxon>Euheterodonta</taxon>
        <taxon>Imparidentia</taxon>
        <taxon>Neoheterodontei</taxon>
        <taxon>Myida</taxon>
        <taxon>Myoidea</taxon>
        <taxon>Myidae</taxon>
        <taxon>Mya</taxon>
    </lineage>
</organism>
<evidence type="ECO:0000313" key="3">
    <source>
        <dbReference type="Proteomes" id="UP001164746"/>
    </source>
</evidence>
<keyword evidence="3" id="KW-1185">Reference proteome</keyword>
<protein>
    <submittedName>
        <fullName evidence="2">NTRK1-like protein</fullName>
    </submittedName>
</protein>
<sequence>MTLYNCHPAVINGNQQVQRPSVDGIFKPMFPGQDSHSELVKQNDTLDNSTSSIKNDFVIDCIVNGHLLDCPQNCPEEVGKIMQGCWKQQPDERMTMEIIHKHIVSLIDNVV</sequence>
<accession>A0ABY7DQ80</accession>
<evidence type="ECO:0000259" key="1">
    <source>
        <dbReference type="Pfam" id="PF07714"/>
    </source>
</evidence>
<reference evidence="2" key="1">
    <citation type="submission" date="2022-11" db="EMBL/GenBank/DDBJ databases">
        <title>Centuries of genome instability and evolution in soft-shell clam transmissible cancer (bioRxiv).</title>
        <authorList>
            <person name="Hart S.F.M."/>
            <person name="Yonemitsu M.A."/>
            <person name="Giersch R.M."/>
            <person name="Beal B.F."/>
            <person name="Arriagada G."/>
            <person name="Davis B.W."/>
            <person name="Ostrander E.A."/>
            <person name="Goff S.P."/>
            <person name="Metzger M.J."/>
        </authorList>
    </citation>
    <scope>NUCLEOTIDE SEQUENCE</scope>
    <source>
        <strain evidence="2">MELC-2E11</strain>
        <tissue evidence="2">Siphon/mantle</tissue>
    </source>
</reference>